<dbReference type="InterPro" id="IPR017879">
    <property type="entry name" value="PotA_ATP-bd"/>
</dbReference>
<dbReference type="InterPro" id="IPR003439">
    <property type="entry name" value="ABC_transporter-like_ATP-bd"/>
</dbReference>
<dbReference type="InterPro" id="IPR017871">
    <property type="entry name" value="ABC_transporter-like_CS"/>
</dbReference>
<sequence length="350" mass="38355">MAQELIRLEGVSRKFGSVTALADVSLSVERGEFLALLGPSGCGKTTLLRMIAGFLDPSSGTLAIGGKQMNGVPADHRPVNTVFQNYALFPHMHVAENIAFGLKRKRLDRAEIASRVSEALAMVGMEEFAARLPGELSGGQQQRVALARAIVNRPDVLLLDEPLAALDLKLRKRMQIELKRLHEKLGMTFILVTHDQEEALTIAERIVVMDHGRIAQVGSGQEIYDRPATRFVADFIGEANLMPMGLEWSSDGSGAIDLPDGLRAQTVDGSTIMIRPESIELVDEKPEGWVIGQGRLRQTIFRGAGWRLYVDLPQGQEIAIDTKSSDQPMIAPGDPVQFGWPAERCRVLTQ</sequence>
<keyword evidence="1 7" id="KW-0813">Transport</keyword>
<dbReference type="EMBL" id="FRCB01000018">
    <property type="protein sequence ID" value="SHM79278.1"/>
    <property type="molecule type" value="Genomic_DNA"/>
</dbReference>
<evidence type="ECO:0000256" key="5">
    <source>
        <dbReference type="ARBA" id="ARBA00022967"/>
    </source>
</evidence>
<dbReference type="InterPro" id="IPR005893">
    <property type="entry name" value="PotA-like"/>
</dbReference>
<gene>
    <name evidence="7" type="primary">potA</name>
    <name evidence="9" type="ORF">SAMN05443432_11819</name>
</gene>
<comment type="function">
    <text evidence="7">Part of the ABC transporter complex PotABCD involved in spermidine/putrescine import. Responsible for energy coupling to the transport system.</text>
</comment>
<keyword evidence="10" id="KW-1185">Reference proteome</keyword>
<dbReference type="PANTHER" id="PTHR42781">
    <property type="entry name" value="SPERMIDINE/PUTRESCINE IMPORT ATP-BINDING PROTEIN POTA"/>
    <property type="match status" value="1"/>
</dbReference>
<dbReference type="InterPro" id="IPR013611">
    <property type="entry name" value="Transp-assoc_OB_typ2"/>
</dbReference>
<evidence type="ECO:0000256" key="7">
    <source>
        <dbReference type="RuleBase" id="RU364083"/>
    </source>
</evidence>
<dbReference type="NCBIfam" id="TIGR01187">
    <property type="entry name" value="potA"/>
    <property type="match status" value="1"/>
</dbReference>
<keyword evidence="4 7" id="KW-0067">ATP-binding</keyword>
<evidence type="ECO:0000313" key="9">
    <source>
        <dbReference type="EMBL" id="SHM79278.1"/>
    </source>
</evidence>
<dbReference type="SMART" id="SM00382">
    <property type="entry name" value="AAA"/>
    <property type="match status" value="1"/>
</dbReference>
<dbReference type="SUPFAM" id="SSF50331">
    <property type="entry name" value="MOP-like"/>
    <property type="match status" value="1"/>
</dbReference>
<feature type="domain" description="ABC transporter" evidence="8">
    <location>
        <begin position="6"/>
        <end position="236"/>
    </location>
</feature>
<keyword evidence="2 7" id="KW-1003">Cell membrane</keyword>
<keyword evidence="5 7" id="KW-1278">Translocase</keyword>
<protein>
    <recommendedName>
        <fullName evidence="7">Spermidine/putrescine import ATP-binding protein PotA</fullName>
        <ecNumber evidence="7">7.6.2.11</ecNumber>
    </recommendedName>
</protein>
<dbReference type="Proteomes" id="UP000322545">
    <property type="component" value="Unassembled WGS sequence"/>
</dbReference>
<dbReference type="Pfam" id="PF08402">
    <property type="entry name" value="TOBE_2"/>
    <property type="match status" value="1"/>
</dbReference>
<dbReference type="PANTHER" id="PTHR42781:SF4">
    <property type="entry name" value="SPERMIDINE_PUTRESCINE IMPORT ATP-BINDING PROTEIN POTA"/>
    <property type="match status" value="1"/>
</dbReference>
<evidence type="ECO:0000313" key="10">
    <source>
        <dbReference type="Proteomes" id="UP000322545"/>
    </source>
</evidence>
<dbReference type="InterPro" id="IPR050093">
    <property type="entry name" value="ABC_SmlMolc_Importer"/>
</dbReference>
<organism evidence="9 10">
    <name type="scientific">Roseovarius litoreus</name>
    <dbReference type="NCBI Taxonomy" id="1155722"/>
    <lineage>
        <taxon>Bacteria</taxon>
        <taxon>Pseudomonadati</taxon>
        <taxon>Pseudomonadota</taxon>
        <taxon>Alphaproteobacteria</taxon>
        <taxon>Rhodobacterales</taxon>
        <taxon>Roseobacteraceae</taxon>
        <taxon>Roseovarius</taxon>
    </lineage>
</organism>
<evidence type="ECO:0000256" key="6">
    <source>
        <dbReference type="ARBA" id="ARBA00023136"/>
    </source>
</evidence>
<evidence type="ECO:0000256" key="1">
    <source>
        <dbReference type="ARBA" id="ARBA00022448"/>
    </source>
</evidence>
<evidence type="ECO:0000256" key="4">
    <source>
        <dbReference type="ARBA" id="ARBA00022840"/>
    </source>
</evidence>
<dbReference type="InterPro" id="IPR003593">
    <property type="entry name" value="AAA+_ATPase"/>
</dbReference>
<dbReference type="AlphaFoldDB" id="A0A1M7LM83"/>
<dbReference type="RefSeq" id="WP_149781003.1">
    <property type="nucleotide sequence ID" value="NZ_FRCB01000018.1"/>
</dbReference>
<dbReference type="PROSITE" id="PS00211">
    <property type="entry name" value="ABC_TRANSPORTER_1"/>
    <property type="match status" value="1"/>
</dbReference>
<evidence type="ECO:0000259" key="8">
    <source>
        <dbReference type="PROSITE" id="PS50893"/>
    </source>
</evidence>
<dbReference type="FunFam" id="3.40.50.300:FF:000133">
    <property type="entry name" value="Spermidine/putrescine import ATP-binding protein PotA"/>
    <property type="match status" value="1"/>
</dbReference>
<dbReference type="Gene3D" id="3.40.50.300">
    <property type="entry name" value="P-loop containing nucleotide triphosphate hydrolases"/>
    <property type="match status" value="1"/>
</dbReference>
<keyword evidence="3 7" id="KW-0547">Nucleotide-binding</keyword>
<proteinExistence type="inferred from homology"/>
<comment type="subunit">
    <text evidence="7">The complex is composed of two ATP-binding proteins (PotA), two transmembrane proteins (PotB and PotC) and a solute-binding protein (PotD).</text>
</comment>
<reference evidence="9 10" key="1">
    <citation type="submission" date="2016-11" db="EMBL/GenBank/DDBJ databases">
        <authorList>
            <person name="Varghese N."/>
            <person name="Submissions S."/>
        </authorList>
    </citation>
    <scope>NUCLEOTIDE SEQUENCE [LARGE SCALE GENOMIC DNA]</scope>
    <source>
        <strain evidence="9 10">DSM 28249</strain>
    </source>
</reference>
<evidence type="ECO:0000256" key="2">
    <source>
        <dbReference type="ARBA" id="ARBA00022475"/>
    </source>
</evidence>
<dbReference type="EC" id="7.6.2.11" evidence="7"/>
<name>A0A1M7LM83_9RHOB</name>
<dbReference type="GO" id="GO:0015594">
    <property type="term" value="F:ABC-type putrescine transporter activity"/>
    <property type="evidence" value="ECO:0007669"/>
    <property type="project" value="InterPro"/>
</dbReference>
<accession>A0A1M7LM83</accession>
<dbReference type="Pfam" id="PF00005">
    <property type="entry name" value="ABC_tran"/>
    <property type="match status" value="1"/>
</dbReference>
<dbReference type="GO" id="GO:0043190">
    <property type="term" value="C:ATP-binding cassette (ABC) transporter complex"/>
    <property type="evidence" value="ECO:0007669"/>
    <property type="project" value="InterPro"/>
</dbReference>
<comment type="similarity">
    <text evidence="7">Belongs to the ABC transporter superfamily. Spermidine/putrescine importer (TC 3.A.1.11.1) family.</text>
</comment>
<comment type="catalytic activity">
    <reaction evidence="7">
        <text>ATP + H2O + polyamine-[polyamine-binding protein]Side 1 = ADP + phosphate + polyamineSide 2 + [polyamine-binding protein]Side 1.</text>
        <dbReference type="EC" id="7.6.2.11"/>
    </reaction>
</comment>
<evidence type="ECO:0000256" key="3">
    <source>
        <dbReference type="ARBA" id="ARBA00022741"/>
    </source>
</evidence>
<dbReference type="PROSITE" id="PS50893">
    <property type="entry name" value="ABC_TRANSPORTER_2"/>
    <property type="match status" value="1"/>
</dbReference>
<dbReference type="SUPFAM" id="SSF52540">
    <property type="entry name" value="P-loop containing nucleoside triphosphate hydrolases"/>
    <property type="match status" value="1"/>
</dbReference>
<dbReference type="GO" id="GO:0005524">
    <property type="term" value="F:ATP binding"/>
    <property type="evidence" value="ECO:0007669"/>
    <property type="project" value="UniProtKB-KW"/>
</dbReference>
<dbReference type="GO" id="GO:0016887">
    <property type="term" value="F:ATP hydrolysis activity"/>
    <property type="evidence" value="ECO:0007669"/>
    <property type="project" value="InterPro"/>
</dbReference>
<dbReference type="CDD" id="cd03300">
    <property type="entry name" value="ABC_PotA_N"/>
    <property type="match status" value="1"/>
</dbReference>
<dbReference type="InterPro" id="IPR008995">
    <property type="entry name" value="Mo/tungstate-bd_C_term_dom"/>
</dbReference>
<dbReference type="Gene3D" id="2.40.50.100">
    <property type="match status" value="1"/>
</dbReference>
<keyword evidence="6 7" id="KW-0472">Membrane</keyword>
<dbReference type="InterPro" id="IPR027417">
    <property type="entry name" value="P-loop_NTPase"/>
</dbReference>